<dbReference type="SUPFAM" id="SSF103473">
    <property type="entry name" value="MFS general substrate transporter"/>
    <property type="match status" value="1"/>
</dbReference>
<evidence type="ECO:0000313" key="1">
    <source>
        <dbReference type="EMBL" id="KDN35426.1"/>
    </source>
</evidence>
<reference evidence="1 2" key="1">
    <citation type="submission" date="2014-05" db="EMBL/GenBank/DDBJ databases">
        <title>Draft genome sequence of a rare smut relative, Tilletiaria anomala UBC 951.</title>
        <authorList>
            <consortium name="DOE Joint Genome Institute"/>
            <person name="Toome M."/>
            <person name="Kuo A."/>
            <person name="Henrissat B."/>
            <person name="Lipzen A."/>
            <person name="Tritt A."/>
            <person name="Yoshinaga Y."/>
            <person name="Zane M."/>
            <person name="Barry K."/>
            <person name="Grigoriev I.V."/>
            <person name="Spatafora J.W."/>
            <person name="Aimea M.C."/>
        </authorList>
    </citation>
    <scope>NUCLEOTIDE SEQUENCE [LARGE SCALE GENOMIC DNA]</scope>
    <source>
        <strain evidence="1 2">UBC 951</strain>
    </source>
</reference>
<dbReference type="RefSeq" id="XP_013239789.1">
    <property type="nucleotide sequence ID" value="XM_013384335.1"/>
</dbReference>
<dbReference type="Proteomes" id="UP000027361">
    <property type="component" value="Unassembled WGS sequence"/>
</dbReference>
<proteinExistence type="predicted"/>
<gene>
    <name evidence="1" type="ORF">K437DRAFT_78202</name>
</gene>
<sequence length="104" mass="11190">MSFSCNMLLVNQSATLLRAGGAKLGTLNGLAQMSSSVMRALGPYAASALFAWSVEKNILHGKLVWPVLSVIGVLAIVVTTQIEDLEARIRNEEGERHAQVLAQR</sequence>
<evidence type="ECO:0008006" key="3">
    <source>
        <dbReference type="Google" id="ProtNLM"/>
    </source>
</evidence>
<keyword evidence="2" id="KW-1185">Reference proteome</keyword>
<dbReference type="InterPro" id="IPR036259">
    <property type="entry name" value="MFS_trans_sf"/>
</dbReference>
<name>A0A066V1W5_TILAU</name>
<protein>
    <recommendedName>
        <fullName evidence="3">Major facilitator superfamily (MFS) profile domain-containing protein</fullName>
    </recommendedName>
</protein>
<dbReference type="OrthoDB" id="419616at2759"/>
<dbReference type="HOGENOM" id="CLU_2251905_0_0_1"/>
<dbReference type="EMBL" id="JMSN01000215">
    <property type="protein sequence ID" value="KDN35426.1"/>
    <property type="molecule type" value="Genomic_DNA"/>
</dbReference>
<organism evidence="1 2">
    <name type="scientific">Tilletiaria anomala (strain ATCC 24038 / CBS 436.72 / UBC 951)</name>
    <dbReference type="NCBI Taxonomy" id="1037660"/>
    <lineage>
        <taxon>Eukaryota</taxon>
        <taxon>Fungi</taxon>
        <taxon>Dikarya</taxon>
        <taxon>Basidiomycota</taxon>
        <taxon>Ustilaginomycotina</taxon>
        <taxon>Exobasidiomycetes</taxon>
        <taxon>Georgefischeriales</taxon>
        <taxon>Tilletiariaceae</taxon>
        <taxon>Tilletiaria</taxon>
    </lineage>
</organism>
<evidence type="ECO:0000313" key="2">
    <source>
        <dbReference type="Proteomes" id="UP000027361"/>
    </source>
</evidence>
<dbReference type="GeneID" id="25267810"/>
<dbReference type="InParanoid" id="A0A066V1W5"/>
<comment type="caution">
    <text evidence="1">The sequence shown here is derived from an EMBL/GenBank/DDBJ whole genome shotgun (WGS) entry which is preliminary data.</text>
</comment>
<accession>A0A066V1W5</accession>
<dbReference type="AlphaFoldDB" id="A0A066V1W5"/>